<keyword evidence="3" id="KW-1185">Reference proteome</keyword>
<comment type="caution">
    <text evidence="2">The sequence shown here is derived from an EMBL/GenBank/DDBJ whole genome shotgun (WGS) entry which is preliminary data.</text>
</comment>
<dbReference type="Pfam" id="PF12802">
    <property type="entry name" value="MarR_2"/>
    <property type="match status" value="1"/>
</dbReference>
<dbReference type="Proteomes" id="UP000475214">
    <property type="component" value="Unassembled WGS sequence"/>
</dbReference>
<dbReference type="SUPFAM" id="SSF46785">
    <property type="entry name" value="Winged helix' DNA-binding domain"/>
    <property type="match status" value="1"/>
</dbReference>
<protein>
    <submittedName>
        <fullName evidence="2">MarR family transcriptional regulator</fullName>
    </submittedName>
</protein>
<proteinExistence type="predicted"/>
<dbReference type="AlphaFoldDB" id="A0A6L9S4X6"/>
<dbReference type="EMBL" id="JAAGOA010000002">
    <property type="protein sequence ID" value="NED99089.1"/>
    <property type="molecule type" value="Genomic_DNA"/>
</dbReference>
<dbReference type="GO" id="GO:0003700">
    <property type="term" value="F:DNA-binding transcription factor activity"/>
    <property type="evidence" value="ECO:0007669"/>
    <property type="project" value="InterPro"/>
</dbReference>
<gene>
    <name evidence="2" type="ORF">G1H10_02790</name>
</gene>
<dbReference type="PANTHER" id="PTHR33164">
    <property type="entry name" value="TRANSCRIPTIONAL REGULATOR, MARR FAMILY"/>
    <property type="match status" value="1"/>
</dbReference>
<evidence type="ECO:0000313" key="3">
    <source>
        <dbReference type="Proteomes" id="UP000475214"/>
    </source>
</evidence>
<dbReference type="PANTHER" id="PTHR33164:SF99">
    <property type="entry name" value="MARR FAMILY REGULATORY PROTEIN"/>
    <property type="match status" value="1"/>
</dbReference>
<dbReference type="InterPro" id="IPR036388">
    <property type="entry name" value="WH-like_DNA-bd_sf"/>
</dbReference>
<dbReference type="PROSITE" id="PS50995">
    <property type="entry name" value="HTH_MARR_2"/>
    <property type="match status" value="1"/>
</dbReference>
<dbReference type="Gene3D" id="1.10.10.10">
    <property type="entry name" value="Winged helix-like DNA-binding domain superfamily/Winged helix DNA-binding domain"/>
    <property type="match status" value="1"/>
</dbReference>
<dbReference type="InterPro" id="IPR000835">
    <property type="entry name" value="HTH_MarR-typ"/>
</dbReference>
<dbReference type="InterPro" id="IPR039422">
    <property type="entry name" value="MarR/SlyA-like"/>
</dbReference>
<evidence type="ECO:0000259" key="1">
    <source>
        <dbReference type="PROSITE" id="PS50995"/>
    </source>
</evidence>
<dbReference type="SMART" id="SM00347">
    <property type="entry name" value="HTH_MARR"/>
    <property type="match status" value="1"/>
</dbReference>
<feature type="domain" description="HTH marR-type" evidence="1">
    <location>
        <begin position="12"/>
        <end position="144"/>
    </location>
</feature>
<dbReference type="GO" id="GO:0006950">
    <property type="term" value="P:response to stress"/>
    <property type="evidence" value="ECO:0007669"/>
    <property type="project" value="TreeGrafter"/>
</dbReference>
<dbReference type="RefSeq" id="WP_163732386.1">
    <property type="nucleotide sequence ID" value="NZ_JAAGOA010000002.1"/>
</dbReference>
<sequence length="154" mass="16549">MSQSGDGELHLLDDVGYLLARSSGITVRRTNEALADLGLRVRQYSVLSAACDTGGISQRALSDFLGLDPSQIVALADDLQERGLVERVPDERDRRTRLITPTEAGRQLYAQARAAAEGSSELSLASLTEDERTVLRDLLRRVVTAAVTPVAAAS</sequence>
<dbReference type="PRINTS" id="PR00598">
    <property type="entry name" value="HTHMARR"/>
</dbReference>
<dbReference type="InterPro" id="IPR036390">
    <property type="entry name" value="WH_DNA-bd_sf"/>
</dbReference>
<organism evidence="2 3">
    <name type="scientific">Phytoactinopolyspora halotolerans</name>
    <dbReference type="NCBI Taxonomy" id="1981512"/>
    <lineage>
        <taxon>Bacteria</taxon>
        <taxon>Bacillati</taxon>
        <taxon>Actinomycetota</taxon>
        <taxon>Actinomycetes</taxon>
        <taxon>Jiangellales</taxon>
        <taxon>Jiangellaceae</taxon>
        <taxon>Phytoactinopolyspora</taxon>
    </lineage>
</organism>
<accession>A0A6L9S4X6</accession>
<evidence type="ECO:0000313" key="2">
    <source>
        <dbReference type="EMBL" id="NED99089.1"/>
    </source>
</evidence>
<reference evidence="2 3" key="1">
    <citation type="submission" date="2020-02" db="EMBL/GenBank/DDBJ databases">
        <authorList>
            <person name="Li X.-J."/>
            <person name="Han X.-M."/>
        </authorList>
    </citation>
    <scope>NUCLEOTIDE SEQUENCE [LARGE SCALE GENOMIC DNA]</scope>
    <source>
        <strain evidence="2 3">CCTCC AB 2017055</strain>
    </source>
</reference>
<name>A0A6L9S4X6_9ACTN</name>